<dbReference type="EMBL" id="KN825078">
    <property type="protein sequence ID" value="KIK94881.1"/>
    <property type="molecule type" value="Genomic_DNA"/>
</dbReference>
<dbReference type="HOGENOM" id="CLU_2558951_0_0_1"/>
<evidence type="ECO:0000313" key="2">
    <source>
        <dbReference type="Proteomes" id="UP000054538"/>
    </source>
</evidence>
<name>A0A0D0DXR0_9AGAM</name>
<reference evidence="2" key="2">
    <citation type="submission" date="2015-01" db="EMBL/GenBank/DDBJ databases">
        <title>Evolutionary Origins and Diversification of the Mycorrhizal Mutualists.</title>
        <authorList>
            <consortium name="DOE Joint Genome Institute"/>
            <consortium name="Mycorrhizal Genomics Consortium"/>
            <person name="Kohler A."/>
            <person name="Kuo A."/>
            <person name="Nagy L.G."/>
            <person name="Floudas D."/>
            <person name="Copeland A."/>
            <person name="Barry K.W."/>
            <person name="Cichocki N."/>
            <person name="Veneault-Fourrey C."/>
            <person name="LaButti K."/>
            <person name="Lindquist E.A."/>
            <person name="Lipzen A."/>
            <person name="Lundell T."/>
            <person name="Morin E."/>
            <person name="Murat C."/>
            <person name="Riley R."/>
            <person name="Ohm R."/>
            <person name="Sun H."/>
            <person name="Tunlid A."/>
            <person name="Henrissat B."/>
            <person name="Grigoriev I.V."/>
            <person name="Hibbett D.S."/>
            <person name="Martin F."/>
        </authorList>
    </citation>
    <scope>NUCLEOTIDE SEQUENCE [LARGE SCALE GENOMIC DNA]</scope>
    <source>
        <strain evidence="2">Ve08.2h10</strain>
    </source>
</reference>
<evidence type="ECO:0000313" key="1">
    <source>
        <dbReference type="EMBL" id="KIK94881.1"/>
    </source>
</evidence>
<keyword evidence="2" id="KW-1185">Reference proteome</keyword>
<sequence>MVTSFQCHTRDTEFQLPHTAVTYLHCRRTNDADIQHFPKKLSNPPSSMLVPRECTRFPRTHSKSHKQGTWESTRLCCIASTS</sequence>
<gene>
    <name evidence="1" type="ORF">PAXRUDRAFT_419908</name>
</gene>
<reference evidence="1 2" key="1">
    <citation type="submission" date="2014-04" db="EMBL/GenBank/DDBJ databases">
        <authorList>
            <consortium name="DOE Joint Genome Institute"/>
            <person name="Kuo A."/>
            <person name="Kohler A."/>
            <person name="Jargeat P."/>
            <person name="Nagy L.G."/>
            <person name="Floudas D."/>
            <person name="Copeland A."/>
            <person name="Barry K.W."/>
            <person name="Cichocki N."/>
            <person name="Veneault-Fourrey C."/>
            <person name="LaButti K."/>
            <person name="Lindquist E.A."/>
            <person name="Lipzen A."/>
            <person name="Lundell T."/>
            <person name="Morin E."/>
            <person name="Murat C."/>
            <person name="Sun H."/>
            <person name="Tunlid A."/>
            <person name="Henrissat B."/>
            <person name="Grigoriev I.V."/>
            <person name="Hibbett D.S."/>
            <person name="Martin F."/>
            <person name="Nordberg H.P."/>
            <person name="Cantor M.N."/>
            <person name="Hua S.X."/>
        </authorList>
    </citation>
    <scope>NUCLEOTIDE SEQUENCE [LARGE SCALE GENOMIC DNA]</scope>
    <source>
        <strain evidence="1 2">Ve08.2h10</strain>
    </source>
</reference>
<accession>A0A0D0DXR0</accession>
<dbReference type="InParanoid" id="A0A0D0DXR0"/>
<organism evidence="1 2">
    <name type="scientific">Paxillus rubicundulus Ve08.2h10</name>
    <dbReference type="NCBI Taxonomy" id="930991"/>
    <lineage>
        <taxon>Eukaryota</taxon>
        <taxon>Fungi</taxon>
        <taxon>Dikarya</taxon>
        <taxon>Basidiomycota</taxon>
        <taxon>Agaricomycotina</taxon>
        <taxon>Agaricomycetes</taxon>
        <taxon>Agaricomycetidae</taxon>
        <taxon>Boletales</taxon>
        <taxon>Paxilineae</taxon>
        <taxon>Paxillaceae</taxon>
        <taxon>Paxillus</taxon>
    </lineage>
</organism>
<protein>
    <submittedName>
        <fullName evidence="1">Uncharacterized protein</fullName>
    </submittedName>
</protein>
<dbReference type="AlphaFoldDB" id="A0A0D0DXR0"/>
<dbReference type="Proteomes" id="UP000054538">
    <property type="component" value="Unassembled WGS sequence"/>
</dbReference>
<proteinExistence type="predicted"/>